<accession>A0A919QJN4</accession>
<evidence type="ECO:0000259" key="6">
    <source>
        <dbReference type="Pfam" id="PF00425"/>
    </source>
</evidence>
<evidence type="ECO:0000256" key="2">
    <source>
        <dbReference type="ARBA" id="ARBA00005297"/>
    </source>
</evidence>
<dbReference type="Pfam" id="PF00425">
    <property type="entry name" value="Chorismate_bind"/>
    <property type="match status" value="1"/>
</dbReference>
<gene>
    <name evidence="7" type="ORF">Aph01nite_76440</name>
</gene>
<dbReference type="InterPro" id="IPR005801">
    <property type="entry name" value="ADC_synthase"/>
</dbReference>
<evidence type="ECO:0000256" key="5">
    <source>
        <dbReference type="ARBA" id="ARBA00041564"/>
    </source>
</evidence>
<evidence type="ECO:0000256" key="1">
    <source>
        <dbReference type="ARBA" id="ARBA00000799"/>
    </source>
</evidence>
<dbReference type="SUPFAM" id="SSF56322">
    <property type="entry name" value="ADC synthase"/>
    <property type="match status" value="1"/>
</dbReference>
<dbReference type="Proteomes" id="UP000640052">
    <property type="component" value="Unassembled WGS sequence"/>
</dbReference>
<dbReference type="PANTHER" id="PTHR42839">
    <property type="entry name" value="ISOCHORISMATE SYNTHASE ENTC"/>
    <property type="match status" value="1"/>
</dbReference>
<dbReference type="EC" id="5.4.4.2" evidence="3"/>
<feature type="domain" description="Chorismate-utilising enzyme C-terminal" evidence="6">
    <location>
        <begin position="140"/>
        <end position="379"/>
    </location>
</feature>
<keyword evidence="8" id="KW-1185">Reference proteome</keyword>
<dbReference type="EMBL" id="BOOA01000120">
    <property type="protein sequence ID" value="GIH29334.1"/>
    <property type="molecule type" value="Genomic_DNA"/>
</dbReference>
<comment type="catalytic activity">
    <reaction evidence="1">
        <text>chorismate = isochorismate</text>
        <dbReference type="Rhea" id="RHEA:18985"/>
        <dbReference type="ChEBI" id="CHEBI:29748"/>
        <dbReference type="ChEBI" id="CHEBI:29780"/>
        <dbReference type="EC" id="5.4.4.2"/>
    </reaction>
</comment>
<dbReference type="RefSeq" id="WP_204045943.1">
    <property type="nucleotide sequence ID" value="NZ_BOOA01000120.1"/>
</dbReference>
<dbReference type="Gene3D" id="3.60.120.10">
    <property type="entry name" value="Anthranilate synthase"/>
    <property type="match status" value="1"/>
</dbReference>
<dbReference type="InterPro" id="IPR004561">
    <property type="entry name" value="IsoChor_synthase"/>
</dbReference>
<dbReference type="AlphaFoldDB" id="A0A919QJN4"/>
<dbReference type="GO" id="GO:0008909">
    <property type="term" value="F:isochorismate synthase activity"/>
    <property type="evidence" value="ECO:0007669"/>
    <property type="project" value="UniProtKB-EC"/>
</dbReference>
<dbReference type="NCBIfam" id="TIGR00543">
    <property type="entry name" value="isochor_syn"/>
    <property type="match status" value="1"/>
</dbReference>
<protein>
    <recommendedName>
        <fullName evidence="3">isochorismate synthase</fullName>
        <ecNumber evidence="3">5.4.4.2</ecNumber>
    </recommendedName>
    <alternativeName>
        <fullName evidence="5">Isochorismate mutase</fullName>
    </alternativeName>
</protein>
<dbReference type="InterPro" id="IPR015890">
    <property type="entry name" value="Chorismate_C"/>
</dbReference>
<proteinExistence type="inferred from homology"/>
<reference evidence="7" key="1">
    <citation type="submission" date="2021-01" db="EMBL/GenBank/DDBJ databases">
        <title>Whole genome shotgun sequence of Acrocarpospora phusangensis NBRC 108782.</title>
        <authorList>
            <person name="Komaki H."/>
            <person name="Tamura T."/>
        </authorList>
    </citation>
    <scope>NUCLEOTIDE SEQUENCE</scope>
    <source>
        <strain evidence="7">NBRC 108782</strain>
    </source>
</reference>
<name>A0A919QJN4_9ACTN</name>
<evidence type="ECO:0000313" key="7">
    <source>
        <dbReference type="EMBL" id="GIH29334.1"/>
    </source>
</evidence>
<keyword evidence="4" id="KW-0413">Isomerase</keyword>
<comment type="similarity">
    <text evidence="2">Belongs to the isochorismate synthase family.</text>
</comment>
<sequence length="395" mass="42278">MEVVRTVKIDDPGALLEVAPHAGATLWLRGGDGMVAWGEAARFETSGPDRFDLARRWWRRWTAASRISDEIEGPGTGPIAFGSFTFDDGPGTSTLIVPRVVVGRRDGIAWRTTVGEPGEESRTAWARLPHVDWSAEPGARAHWHSAVAQAVRDIQLGLLEKVVLARDVRGRLAGPFDARSAVSRLTERFPSCWAFAVDGLVGASPELLAARVGREVTSLVLAGTSWPGGAHALATPKNSAEHSLAADSAIAVLEEYCDSLDVATPHVLRLANVTHLATRITGVLRGRTDALALAGRLHPTAAVCGTPTHQALRLLRSLEGLDRDRYAAPVGWQDSRGDGEWCIALRCARVRGRELRLFAGCGIVAGSGPAAEWQETEAKLGAVRDIFGIREAVGV</sequence>
<comment type="caution">
    <text evidence="7">The sequence shown here is derived from an EMBL/GenBank/DDBJ whole genome shotgun (WGS) entry which is preliminary data.</text>
</comment>
<dbReference type="PANTHER" id="PTHR42839:SF2">
    <property type="entry name" value="ISOCHORISMATE SYNTHASE ENTC"/>
    <property type="match status" value="1"/>
</dbReference>
<organism evidence="7 8">
    <name type="scientific">Acrocarpospora phusangensis</name>
    <dbReference type="NCBI Taxonomy" id="1070424"/>
    <lineage>
        <taxon>Bacteria</taxon>
        <taxon>Bacillati</taxon>
        <taxon>Actinomycetota</taxon>
        <taxon>Actinomycetes</taxon>
        <taxon>Streptosporangiales</taxon>
        <taxon>Streptosporangiaceae</taxon>
        <taxon>Acrocarpospora</taxon>
    </lineage>
</organism>
<evidence type="ECO:0000313" key="8">
    <source>
        <dbReference type="Proteomes" id="UP000640052"/>
    </source>
</evidence>
<evidence type="ECO:0000256" key="3">
    <source>
        <dbReference type="ARBA" id="ARBA00012824"/>
    </source>
</evidence>
<evidence type="ECO:0000256" key="4">
    <source>
        <dbReference type="ARBA" id="ARBA00023235"/>
    </source>
</evidence>